<dbReference type="GO" id="GO:0008270">
    <property type="term" value="F:zinc ion binding"/>
    <property type="evidence" value="ECO:0007669"/>
    <property type="project" value="UniProtKB-KW"/>
</dbReference>
<protein>
    <recommendedName>
        <fullName evidence="5">SWIM-type domain-containing protein</fullName>
    </recommendedName>
</protein>
<evidence type="ECO:0000313" key="7">
    <source>
        <dbReference type="Proteomes" id="UP000288805"/>
    </source>
</evidence>
<organism evidence="6 7">
    <name type="scientific">Vitis vinifera</name>
    <name type="common">Grape</name>
    <dbReference type="NCBI Taxonomy" id="29760"/>
    <lineage>
        <taxon>Eukaryota</taxon>
        <taxon>Viridiplantae</taxon>
        <taxon>Streptophyta</taxon>
        <taxon>Embryophyta</taxon>
        <taxon>Tracheophyta</taxon>
        <taxon>Spermatophyta</taxon>
        <taxon>Magnoliopsida</taxon>
        <taxon>eudicotyledons</taxon>
        <taxon>Gunneridae</taxon>
        <taxon>Pentapetalae</taxon>
        <taxon>rosids</taxon>
        <taxon>Vitales</taxon>
        <taxon>Vitaceae</taxon>
        <taxon>Viteae</taxon>
        <taxon>Vitis</taxon>
    </lineage>
</organism>
<sequence>MIKTQFTLSVAAIQASVVERFGYHISYTKASKGKRKALTNLFGDFYKSYAKLPHFFGALEQANPGCVVISKTFPGNMRNEEVFQRVFWAFHHSIEGFKHCHPVLTIDGTHLYGKYKGTVMIVIGCDGNNQLFPLTFALTEGENVDSWRWFLACIRNRVTQMRGLCVISDRHPSIMAAFADVYLGWSEPNAYHRICMRHLASNFMTHFKDKCLKQLLCRAALETKVEKFNMHIETIGRINQDALSWLEAIPFEKRALSHDGGRRYDIMTTNMSEVFNSVLKGARSFPITAFVQLTFYRVNSYFAVRREHGVSRLASGEQYTLYVDAKINANVVKAGSHEVVLYDHFQGLFHVKASRGSKKTSSGGRTHRVNLREHVCTCGKTLIYGFLCSHILAACHFRSIDFRSFVQHYYTIQSYFSTWAPLFNPIHNEYEWPPYVGPVIVPANSMKRVSGGRPKSTSLHNEMDVKEGKTSVTCGLCKQSGHNRRSCPNKNMGAEPS</sequence>
<dbReference type="PROSITE" id="PS50966">
    <property type="entry name" value="ZF_SWIM"/>
    <property type="match status" value="1"/>
</dbReference>
<dbReference type="SUPFAM" id="SSF57756">
    <property type="entry name" value="Retrovirus zinc finger-like domains"/>
    <property type="match status" value="1"/>
</dbReference>
<dbReference type="PANTHER" id="PTHR31973:SF195">
    <property type="entry name" value="MUDR FAMILY TRANSPOSASE"/>
    <property type="match status" value="1"/>
</dbReference>
<feature type="domain" description="SWIM-type" evidence="5">
    <location>
        <begin position="367"/>
        <end position="399"/>
    </location>
</feature>
<dbReference type="InterPro" id="IPR007527">
    <property type="entry name" value="Znf_SWIM"/>
</dbReference>
<comment type="caution">
    <text evidence="6">The sequence shown here is derived from an EMBL/GenBank/DDBJ whole genome shotgun (WGS) entry which is preliminary data.</text>
</comment>
<reference evidence="6 7" key="1">
    <citation type="journal article" date="2018" name="PLoS Genet.">
        <title>Population sequencing reveals clonal diversity and ancestral inbreeding in the grapevine cultivar Chardonnay.</title>
        <authorList>
            <person name="Roach M.J."/>
            <person name="Johnson D.L."/>
            <person name="Bohlmann J."/>
            <person name="van Vuuren H.J."/>
            <person name="Jones S.J."/>
            <person name="Pretorius I.S."/>
            <person name="Schmidt S.A."/>
            <person name="Borneman A.R."/>
        </authorList>
    </citation>
    <scope>NUCLEOTIDE SEQUENCE [LARGE SCALE GENOMIC DNA]</scope>
    <source>
        <strain evidence="7">cv. Chardonnay</strain>
        <tissue evidence="6">Leaf</tissue>
    </source>
</reference>
<keyword evidence="1" id="KW-0479">Metal-binding</keyword>
<dbReference type="AlphaFoldDB" id="A0A438JKN8"/>
<dbReference type="GO" id="GO:0003676">
    <property type="term" value="F:nucleic acid binding"/>
    <property type="evidence" value="ECO:0007669"/>
    <property type="project" value="InterPro"/>
</dbReference>
<dbReference type="InterPro" id="IPR006564">
    <property type="entry name" value="Znf_PMZ"/>
</dbReference>
<dbReference type="Proteomes" id="UP000288805">
    <property type="component" value="Unassembled WGS sequence"/>
</dbReference>
<accession>A0A438JKN8</accession>
<dbReference type="SMART" id="SM00575">
    <property type="entry name" value="ZnF_PMZ"/>
    <property type="match status" value="1"/>
</dbReference>
<evidence type="ECO:0000256" key="2">
    <source>
        <dbReference type="ARBA" id="ARBA00022771"/>
    </source>
</evidence>
<name>A0A438JKN8_VITVI</name>
<evidence type="ECO:0000313" key="6">
    <source>
        <dbReference type="EMBL" id="RVX09515.1"/>
    </source>
</evidence>
<evidence type="ECO:0000256" key="4">
    <source>
        <dbReference type="PROSITE-ProRule" id="PRU00325"/>
    </source>
</evidence>
<dbReference type="InterPro" id="IPR018289">
    <property type="entry name" value="MULE_transposase_dom"/>
</dbReference>
<evidence type="ECO:0000256" key="3">
    <source>
        <dbReference type="ARBA" id="ARBA00022833"/>
    </source>
</evidence>
<dbReference type="PANTHER" id="PTHR31973">
    <property type="entry name" value="POLYPROTEIN, PUTATIVE-RELATED"/>
    <property type="match status" value="1"/>
</dbReference>
<dbReference type="Pfam" id="PF10551">
    <property type="entry name" value="MULE"/>
    <property type="match status" value="1"/>
</dbReference>
<proteinExistence type="predicted"/>
<dbReference type="InterPro" id="IPR036875">
    <property type="entry name" value="Znf_CCHC_sf"/>
</dbReference>
<keyword evidence="2 4" id="KW-0863">Zinc-finger</keyword>
<evidence type="ECO:0000256" key="1">
    <source>
        <dbReference type="ARBA" id="ARBA00022723"/>
    </source>
</evidence>
<gene>
    <name evidence="6" type="ORF">CK203_015374</name>
</gene>
<evidence type="ECO:0000259" key="5">
    <source>
        <dbReference type="PROSITE" id="PS50966"/>
    </source>
</evidence>
<keyword evidence="3" id="KW-0862">Zinc</keyword>
<dbReference type="Pfam" id="PF04434">
    <property type="entry name" value="SWIM"/>
    <property type="match status" value="1"/>
</dbReference>
<dbReference type="EMBL" id="QGNW01000038">
    <property type="protein sequence ID" value="RVX09515.1"/>
    <property type="molecule type" value="Genomic_DNA"/>
</dbReference>